<dbReference type="STRING" id="94128.A0A2A3EDK3"/>
<dbReference type="Pfam" id="PF00050">
    <property type="entry name" value="Kazal_1"/>
    <property type="match status" value="1"/>
</dbReference>
<dbReference type="PANTHER" id="PTHR21179">
    <property type="entry name" value="SERINE-TYPE ENDOPEPTIDASE INHIBITOR"/>
    <property type="match status" value="1"/>
</dbReference>
<dbReference type="InterPro" id="IPR002350">
    <property type="entry name" value="Kazal_dom"/>
</dbReference>
<feature type="domain" description="Kazal-like" evidence="1">
    <location>
        <begin position="78"/>
        <end position="131"/>
    </location>
</feature>
<dbReference type="SMART" id="SM00280">
    <property type="entry name" value="KAZAL"/>
    <property type="match status" value="1"/>
</dbReference>
<evidence type="ECO:0000313" key="3">
    <source>
        <dbReference type="Proteomes" id="UP000242457"/>
    </source>
</evidence>
<dbReference type="SUPFAM" id="SSF100895">
    <property type="entry name" value="Kazal-type serine protease inhibitors"/>
    <property type="match status" value="1"/>
</dbReference>
<dbReference type="EMBL" id="KZ288287">
    <property type="protein sequence ID" value="PBC29372.1"/>
    <property type="molecule type" value="Genomic_DNA"/>
</dbReference>
<dbReference type="InterPro" id="IPR036058">
    <property type="entry name" value="Kazal_dom_sf"/>
</dbReference>
<proteinExistence type="predicted"/>
<keyword evidence="3" id="KW-1185">Reference proteome</keyword>
<evidence type="ECO:0000259" key="1">
    <source>
        <dbReference type="PROSITE" id="PS51465"/>
    </source>
</evidence>
<dbReference type="Gene3D" id="3.30.60.30">
    <property type="match status" value="1"/>
</dbReference>
<sequence>MWFFLILDQFIETHIVAIASNRNVIAFPQNDLSDNNIEIQTLPTTFEVDGFIFDGPANRPLRQTSTIITTTTTAATVDPQFDQCVATCRTTPEYNPVCGTDQIDYKNPGQLSCASMCGKDVSLKHYGRCTTTKIRGR</sequence>
<dbReference type="PROSITE" id="PS51465">
    <property type="entry name" value="KAZAL_2"/>
    <property type="match status" value="1"/>
</dbReference>
<dbReference type="PANTHER" id="PTHR21179:SF1">
    <property type="entry name" value="KAZ1-TYPE SERINE PROTEASE INHIBITOR-LIKE PROTEIN TYPE EPSILON-RELATED"/>
    <property type="match status" value="1"/>
</dbReference>
<organism evidence="2 3">
    <name type="scientific">Apis cerana cerana</name>
    <name type="common">Oriental honeybee</name>
    <dbReference type="NCBI Taxonomy" id="94128"/>
    <lineage>
        <taxon>Eukaryota</taxon>
        <taxon>Metazoa</taxon>
        <taxon>Ecdysozoa</taxon>
        <taxon>Arthropoda</taxon>
        <taxon>Hexapoda</taxon>
        <taxon>Insecta</taxon>
        <taxon>Pterygota</taxon>
        <taxon>Neoptera</taxon>
        <taxon>Endopterygota</taxon>
        <taxon>Hymenoptera</taxon>
        <taxon>Apocrita</taxon>
        <taxon>Aculeata</taxon>
        <taxon>Apoidea</taxon>
        <taxon>Anthophila</taxon>
        <taxon>Apidae</taxon>
        <taxon>Apis</taxon>
    </lineage>
</organism>
<reference evidence="2 3" key="1">
    <citation type="submission" date="2014-07" db="EMBL/GenBank/DDBJ databases">
        <title>Genomic and transcriptomic analysis on Apis cerana provide comprehensive insights into honey bee biology.</title>
        <authorList>
            <person name="Diao Q."/>
            <person name="Sun L."/>
            <person name="Zheng H."/>
            <person name="Zheng H."/>
            <person name="Xu S."/>
            <person name="Wang S."/>
            <person name="Zeng Z."/>
            <person name="Hu F."/>
            <person name="Su S."/>
            <person name="Wu J."/>
        </authorList>
    </citation>
    <scope>NUCLEOTIDE SEQUENCE [LARGE SCALE GENOMIC DNA]</scope>
    <source>
        <tissue evidence="2">Pupae without intestine</tissue>
    </source>
</reference>
<dbReference type="CDD" id="cd00104">
    <property type="entry name" value="KAZAL_FS"/>
    <property type="match status" value="1"/>
</dbReference>
<protein>
    <recommendedName>
        <fullName evidence="1">Kazal-like domain-containing protein</fullName>
    </recommendedName>
</protein>
<dbReference type="Proteomes" id="UP000242457">
    <property type="component" value="Unassembled WGS sequence"/>
</dbReference>
<dbReference type="OrthoDB" id="126772at2759"/>
<name>A0A2A3EDK3_APICC</name>
<evidence type="ECO:0000313" key="2">
    <source>
        <dbReference type="EMBL" id="PBC29372.1"/>
    </source>
</evidence>
<accession>A0A2A3EDK3</accession>
<gene>
    <name evidence="2" type="ORF">APICC_03311</name>
</gene>
<dbReference type="InterPro" id="IPR039932">
    <property type="entry name" value="Spink4-like"/>
</dbReference>
<dbReference type="AlphaFoldDB" id="A0A2A3EDK3"/>
<dbReference type="GO" id="GO:0004867">
    <property type="term" value="F:serine-type endopeptidase inhibitor activity"/>
    <property type="evidence" value="ECO:0007669"/>
    <property type="project" value="InterPro"/>
</dbReference>